<reference evidence="10 11" key="1">
    <citation type="submission" date="2024-02" db="EMBL/GenBank/DDBJ databases">
        <title>Full genome sequence of Nocardioides kribbensis.</title>
        <authorList>
            <person name="Poletto B.L."/>
            <person name="Silva G."/>
            <person name="Galante D."/>
            <person name="Campos K.R."/>
            <person name="Santos M.B.N."/>
            <person name="Sacchi C.T."/>
        </authorList>
    </citation>
    <scope>NUCLEOTIDE SEQUENCE [LARGE SCALE GENOMIC DNA]</scope>
    <source>
        <strain evidence="10 11">O4R</strain>
    </source>
</reference>
<evidence type="ECO:0000256" key="5">
    <source>
        <dbReference type="ARBA" id="ARBA00022777"/>
    </source>
</evidence>
<evidence type="ECO:0000256" key="6">
    <source>
        <dbReference type="ARBA" id="ARBA00022840"/>
    </source>
</evidence>
<evidence type="ECO:0000256" key="7">
    <source>
        <dbReference type="PROSITE-ProRule" id="PRU10141"/>
    </source>
</evidence>
<evidence type="ECO:0000313" key="11">
    <source>
        <dbReference type="Proteomes" id="UP001482520"/>
    </source>
</evidence>
<gene>
    <name evidence="10" type="ORF">V6R90_19535</name>
</gene>
<dbReference type="PROSITE" id="PS00107">
    <property type="entry name" value="PROTEIN_KINASE_ATP"/>
    <property type="match status" value="1"/>
</dbReference>
<feature type="domain" description="Protein kinase" evidence="9">
    <location>
        <begin position="10"/>
        <end position="274"/>
    </location>
</feature>
<sequence length="361" mass="38771">MNRQALGSRYELVDELGEGAMGTVWRTWDRVGERWVAAKVLRRELAHDPQIVGRFIQERAILLALHHPNIVEVHDLVVEGDALAIVMDLVEGTDLRKHLRDVGTLRARDAVRLTAAVLDALDAAHQQSCLHRDVKPDNVLLRGVDGDYDESDLLLTDFGIARLAQESTVQATGLLGTPGYMPPELFVQGSFSAASDVYAAGILLYELLGGRTPFSGSGTAHTVGFRHASVQPPRLPVAPALWNVLATMLAKDPTTRMTAAATAQALRQLPDEVLDAPRLEVQPAPEEWDIVQGTMLRAPAVQIDASPAHLDVGATNLHADRPAAAFAAPTGPPPSAPPSTAPSTAPSTPPRRRAARPGWVP</sequence>
<keyword evidence="6 7" id="KW-0067">ATP-binding</keyword>
<keyword evidence="5 10" id="KW-0418">Kinase</keyword>
<feature type="compositionally biased region" description="Pro residues" evidence="8">
    <location>
        <begin position="330"/>
        <end position="340"/>
    </location>
</feature>
<evidence type="ECO:0000256" key="8">
    <source>
        <dbReference type="SAM" id="MobiDB-lite"/>
    </source>
</evidence>
<keyword evidence="2" id="KW-0723">Serine/threonine-protein kinase</keyword>
<dbReference type="PANTHER" id="PTHR43289:SF6">
    <property type="entry name" value="SERINE_THREONINE-PROTEIN KINASE NEKL-3"/>
    <property type="match status" value="1"/>
</dbReference>
<evidence type="ECO:0000313" key="10">
    <source>
        <dbReference type="EMBL" id="MEQ7849475.1"/>
    </source>
</evidence>
<proteinExistence type="predicted"/>
<dbReference type="SMART" id="SM00220">
    <property type="entry name" value="S_TKc"/>
    <property type="match status" value="1"/>
</dbReference>
<keyword evidence="11" id="KW-1185">Reference proteome</keyword>
<dbReference type="SUPFAM" id="SSF56112">
    <property type="entry name" value="Protein kinase-like (PK-like)"/>
    <property type="match status" value="1"/>
</dbReference>
<dbReference type="Proteomes" id="UP001482520">
    <property type="component" value="Unassembled WGS sequence"/>
</dbReference>
<comment type="caution">
    <text evidence="10">The sequence shown here is derived from an EMBL/GenBank/DDBJ whole genome shotgun (WGS) entry which is preliminary data.</text>
</comment>
<evidence type="ECO:0000256" key="1">
    <source>
        <dbReference type="ARBA" id="ARBA00012513"/>
    </source>
</evidence>
<dbReference type="InterPro" id="IPR008271">
    <property type="entry name" value="Ser/Thr_kinase_AS"/>
</dbReference>
<keyword evidence="3 10" id="KW-0808">Transferase</keyword>
<feature type="region of interest" description="Disordered" evidence="8">
    <location>
        <begin position="321"/>
        <end position="361"/>
    </location>
</feature>
<dbReference type="InterPro" id="IPR011009">
    <property type="entry name" value="Kinase-like_dom_sf"/>
</dbReference>
<organism evidence="10 11">
    <name type="scientific">Nocardioides kribbensis</name>
    <dbReference type="NCBI Taxonomy" id="305517"/>
    <lineage>
        <taxon>Bacteria</taxon>
        <taxon>Bacillati</taxon>
        <taxon>Actinomycetota</taxon>
        <taxon>Actinomycetes</taxon>
        <taxon>Propionibacteriales</taxon>
        <taxon>Nocardioidaceae</taxon>
        <taxon>Nocardioides</taxon>
    </lineage>
</organism>
<evidence type="ECO:0000256" key="3">
    <source>
        <dbReference type="ARBA" id="ARBA00022679"/>
    </source>
</evidence>
<dbReference type="PROSITE" id="PS00108">
    <property type="entry name" value="PROTEIN_KINASE_ST"/>
    <property type="match status" value="1"/>
</dbReference>
<keyword evidence="4 7" id="KW-0547">Nucleotide-binding</keyword>
<protein>
    <recommendedName>
        <fullName evidence="1">non-specific serine/threonine protein kinase</fullName>
        <ecNumber evidence="1">2.7.11.1</ecNumber>
    </recommendedName>
</protein>
<dbReference type="EMBL" id="JBEGDP010000042">
    <property type="protein sequence ID" value="MEQ7849475.1"/>
    <property type="molecule type" value="Genomic_DNA"/>
</dbReference>
<dbReference type="PANTHER" id="PTHR43289">
    <property type="entry name" value="MITOGEN-ACTIVATED PROTEIN KINASE KINASE KINASE 20-RELATED"/>
    <property type="match status" value="1"/>
</dbReference>
<dbReference type="EC" id="2.7.11.1" evidence="1"/>
<evidence type="ECO:0000256" key="4">
    <source>
        <dbReference type="ARBA" id="ARBA00022741"/>
    </source>
</evidence>
<feature type="non-terminal residue" evidence="10">
    <location>
        <position position="361"/>
    </location>
</feature>
<dbReference type="RefSeq" id="WP_349805716.1">
    <property type="nucleotide sequence ID" value="NZ_JBEGDP010000042.1"/>
</dbReference>
<feature type="binding site" evidence="7">
    <location>
        <position position="39"/>
    </location>
    <ligand>
        <name>ATP</name>
        <dbReference type="ChEBI" id="CHEBI:30616"/>
    </ligand>
</feature>
<dbReference type="Gene3D" id="1.10.510.10">
    <property type="entry name" value="Transferase(Phosphotransferase) domain 1"/>
    <property type="match status" value="1"/>
</dbReference>
<dbReference type="CDD" id="cd14014">
    <property type="entry name" value="STKc_PknB_like"/>
    <property type="match status" value="1"/>
</dbReference>
<evidence type="ECO:0000256" key="2">
    <source>
        <dbReference type="ARBA" id="ARBA00022527"/>
    </source>
</evidence>
<dbReference type="InterPro" id="IPR017441">
    <property type="entry name" value="Protein_kinase_ATP_BS"/>
</dbReference>
<dbReference type="GO" id="GO:0004674">
    <property type="term" value="F:protein serine/threonine kinase activity"/>
    <property type="evidence" value="ECO:0007669"/>
    <property type="project" value="UniProtKB-EC"/>
</dbReference>
<evidence type="ECO:0000259" key="9">
    <source>
        <dbReference type="PROSITE" id="PS50011"/>
    </source>
</evidence>
<accession>A0ABV1P403</accession>
<dbReference type="Gene3D" id="3.30.200.20">
    <property type="entry name" value="Phosphorylase Kinase, domain 1"/>
    <property type="match status" value="1"/>
</dbReference>
<name>A0ABV1P403_9ACTN</name>
<dbReference type="InterPro" id="IPR000719">
    <property type="entry name" value="Prot_kinase_dom"/>
</dbReference>
<dbReference type="Pfam" id="PF00069">
    <property type="entry name" value="Pkinase"/>
    <property type="match status" value="1"/>
</dbReference>
<dbReference type="PROSITE" id="PS50011">
    <property type="entry name" value="PROTEIN_KINASE_DOM"/>
    <property type="match status" value="1"/>
</dbReference>